<dbReference type="InterPro" id="IPR017896">
    <property type="entry name" value="4Fe4S_Fe-S-bd"/>
</dbReference>
<organism evidence="6">
    <name type="scientific">uncultured Desulfobacteraceae bacterium</name>
    <dbReference type="NCBI Taxonomy" id="218296"/>
    <lineage>
        <taxon>Bacteria</taxon>
        <taxon>Pseudomonadati</taxon>
        <taxon>Thermodesulfobacteriota</taxon>
        <taxon>Desulfobacteria</taxon>
        <taxon>Desulfobacterales</taxon>
        <taxon>Desulfobacteraceae</taxon>
        <taxon>environmental samples</taxon>
    </lineage>
</organism>
<sequence>MDSLRRHFLKIAGISALGMGATPVWNAFAAGGGGQKAPFTLQKGQNALSAKRWAMVIDTRKFESSDDIEPIIEACDKIHNIPKIENKNHEIKWIWGEEYKHAFPGKHGEFVNDRIAHLPFPVLCNHCDNPPCVRACPTGATFRREDGIVLMDFHRCIGCRFCMAACPYGSRSFNFRDPRPFVSEEHYNKKFPTRMKGVVEKCNFCAERLAVGKMPACVDASNGALAFGDLDDPESDVRELLRSHYTIRRKQGLGTEPAVYYIV</sequence>
<dbReference type="PROSITE" id="PS00198">
    <property type="entry name" value="4FE4S_FER_1"/>
    <property type="match status" value="1"/>
</dbReference>
<dbReference type="InterPro" id="IPR054822">
    <property type="entry name" value="DsrO-like"/>
</dbReference>
<protein>
    <submittedName>
        <fullName evidence="6">4Fe-4S ferredoxin</fullName>
    </submittedName>
</protein>
<feature type="domain" description="4Fe-4S ferredoxin-type" evidence="5">
    <location>
        <begin position="147"/>
        <end position="176"/>
    </location>
</feature>
<dbReference type="GO" id="GO:0046872">
    <property type="term" value="F:metal ion binding"/>
    <property type="evidence" value="ECO:0007669"/>
    <property type="project" value="UniProtKB-KW"/>
</dbReference>
<evidence type="ECO:0000256" key="3">
    <source>
        <dbReference type="ARBA" id="ARBA00023004"/>
    </source>
</evidence>
<dbReference type="SUPFAM" id="SSF54862">
    <property type="entry name" value="4Fe-4S ferredoxins"/>
    <property type="match status" value="1"/>
</dbReference>
<dbReference type="InterPro" id="IPR006311">
    <property type="entry name" value="TAT_signal"/>
</dbReference>
<dbReference type="Pfam" id="PF13247">
    <property type="entry name" value="Fer4_11"/>
    <property type="match status" value="1"/>
</dbReference>
<dbReference type="PANTHER" id="PTHR43177:SF3">
    <property type="entry name" value="PROTEIN NRFC HOMOLOG"/>
    <property type="match status" value="1"/>
</dbReference>
<dbReference type="InterPro" id="IPR017900">
    <property type="entry name" value="4Fe4S_Fe_S_CS"/>
</dbReference>
<keyword evidence="1" id="KW-0004">4Fe-4S</keyword>
<gene>
    <name evidence="6" type="ORF">EPICR_10077</name>
</gene>
<keyword evidence="2" id="KW-0479">Metal-binding</keyword>
<proteinExistence type="predicted"/>
<dbReference type="NCBIfam" id="NF045797">
    <property type="entry name" value="DsrO"/>
    <property type="match status" value="1"/>
</dbReference>
<evidence type="ECO:0000313" key="6">
    <source>
        <dbReference type="EMBL" id="VEN72578.1"/>
    </source>
</evidence>
<dbReference type="InterPro" id="IPR050954">
    <property type="entry name" value="ET_IronSulfur_Cluster-Binding"/>
</dbReference>
<dbReference type="PROSITE" id="PS51318">
    <property type="entry name" value="TAT"/>
    <property type="match status" value="1"/>
</dbReference>
<evidence type="ECO:0000256" key="1">
    <source>
        <dbReference type="ARBA" id="ARBA00022485"/>
    </source>
</evidence>
<evidence type="ECO:0000256" key="4">
    <source>
        <dbReference type="ARBA" id="ARBA00023014"/>
    </source>
</evidence>
<evidence type="ECO:0000256" key="2">
    <source>
        <dbReference type="ARBA" id="ARBA00022723"/>
    </source>
</evidence>
<dbReference type="PANTHER" id="PTHR43177">
    <property type="entry name" value="PROTEIN NRFC"/>
    <property type="match status" value="1"/>
</dbReference>
<dbReference type="GO" id="GO:0051539">
    <property type="term" value="F:4 iron, 4 sulfur cluster binding"/>
    <property type="evidence" value="ECO:0007669"/>
    <property type="project" value="UniProtKB-KW"/>
</dbReference>
<keyword evidence="3" id="KW-0408">Iron</keyword>
<dbReference type="EMBL" id="CAACVI010000001">
    <property type="protein sequence ID" value="VEN72578.1"/>
    <property type="molecule type" value="Genomic_DNA"/>
</dbReference>
<dbReference type="CDD" id="cd10551">
    <property type="entry name" value="PsrB"/>
    <property type="match status" value="1"/>
</dbReference>
<dbReference type="AlphaFoldDB" id="A0A484HFY3"/>
<dbReference type="PROSITE" id="PS51379">
    <property type="entry name" value="4FE4S_FER_2"/>
    <property type="match status" value="1"/>
</dbReference>
<keyword evidence="4" id="KW-0411">Iron-sulfur</keyword>
<dbReference type="Gene3D" id="3.30.70.20">
    <property type="match status" value="2"/>
</dbReference>
<evidence type="ECO:0000259" key="5">
    <source>
        <dbReference type="PROSITE" id="PS51379"/>
    </source>
</evidence>
<accession>A0A484HFY3</accession>
<name>A0A484HFY3_9BACT</name>
<reference evidence="6" key="1">
    <citation type="submission" date="2019-01" db="EMBL/GenBank/DDBJ databases">
        <authorList>
            <consortium name="Genoscope - CEA"/>
            <person name="William W."/>
        </authorList>
    </citation>
    <scope>NUCLEOTIDE SEQUENCE</scope>
    <source>
        <strain evidence="6">CR-1</strain>
    </source>
</reference>